<dbReference type="VEuPathDB" id="FungiDB:C7M61_001194"/>
<feature type="compositionally biased region" description="Polar residues" evidence="2">
    <location>
        <begin position="888"/>
        <end position="905"/>
    </location>
</feature>
<feature type="region of interest" description="Disordered" evidence="2">
    <location>
        <begin position="953"/>
        <end position="978"/>
    </location>
</feature>
<dbReference type="OrthoDB" id="3995714at2759"/>
<sequence>MKSLLKRLALDVDKPTNDKDPVRLAFLGGAKSGKTSLISKVTMGSFRETYYPLQQTQPILFTYFPESILSRQVLDTYSPRDTLNLALTSDRVVLSPVVYNSLVSNTTKRPTMPVTQSNGVAIQSSNHIYSIYTRGNSIQSTPILMELIDTPAFNPKQVVPFLEASLYIKLEKDILHNLANEPRQPVSTNPLIVASGASELNGTVDGYYFVYSAVPSSLPPSYDESSGFSAANNENGFDLLPVMKQTLDEAWQEYYTYKVSWESGKESDVFSFKTALRGLLVDEVRKPTPQSRSPGGSRLLDISSDPADPSCPPPIWLVCTHADLPLASPKLIEDGRQLSKTWRCGFLAVDVESDVEEAIALMLANGNDVLAPDMLCATCIQQEIEVIRSSVISNEKLNDQMRAEIDDIFDKCRSIQESRHPGYSHKEHGGSHAKPIEKEEAPKPKLYTIKDLALQLQKLAILNSRLKQNDIERSRQLLNKRVASLQAKVDETSLKIKDKESLVQKMRESIINQHQTLSNSINERILKTQQVDSTRAARQTAIIQYHHYKVLRQVVFPKYEVWKNQPPGPRSRSLKLDFFGQPILSLESFLLHNNKLIAINMFLENLIHLQVLMVELLSNGGTPVHLPFLDFLVRQLPDGKFFDQVQEKINFLVHDESEANSVEKEPSEEEANKLPGPRPSLDKIIIKDNVIQVPLSFKTANFQRRASVRLALSESPPTELFHPEVFLETPEPPNLIEDKKLLSEKVKSSTFQGKRMVIVPHKILTKPFTKLTLKEYLKFILVVVKILVNFEILIHQTIDTVPQPTKKQSTRDLLSSTYGQLRGEPDNKSEENSRRYDFRKTLESIAEMDQYFKHRIQEQSVSLKPQVSHGAMSYSMLSGVGIDINQLPSTASSGGTEDSYPNTAHASLHTHESSSKLREFYSNYLSRAPSQPKIQQTPSIDPDQKIYGAVSEGFLDTDEDTSKSSIKVDRSTEPDSASKQEIDFYDLKEVMDNVHKLVANGKGSGRDNGDDDDEAVKIATQTMMKNTRSHLADWDVVSRLY</sequence>
<dbReference type="AlphaFoldDB" id="A0A2P7YZW8"/>
<accession>A0A2P7YZW8</accession>
<feature type="region of interest" description="Disordered" evidence="2">
    <location>
        <begin position="804"/>
        <end position="835"/>
    </location>
</feature>
<keyword evidence="1" id="KW-0175">Coiled coil</keyword>
<evidence type="ECO:0000256" key="1">
    <source>
        <dbReference type="SAM" id="Coils"/>
    </source>
</evidence>
<name>A0A2P7YZW8_9ASCO</name>
<dbReference type="RefSeq" id="XP_024716210.1">
    <property type="nucleotide sequence ID" value="XM_024856611.1"/>
</dbReference>
<feature type="region of interest" description="Disordered" evidence="2">
    <location>
        <begin position="888"/>
        <end position="913"/>
    </location>
</feature>
<proteinExistence type="predicted"/>
<organism evidence="3 4">
    <name type="scientific">Candidozyma pseudohaemuli</name>
    <dbReference type="NCBI Taxonomy" id="418784"/>
    <lineage>
        <taxon>Eukaryota</taxon>
        <taxon>Fungi</taxon>
        <taxon>Dikarya</taxon>
        <taxon>Ascomycota</taxon>
        <taxon>Saccharomycotina</taxon>
        <taxon>Pichiomycetes</taxon>
        <taxon>Metschnikowiaceae</taxon>
        <taxon>Candidozyma</taxon>
    </lineage>
</organism>
<feature type="compositionally biased region" description="Polar residues" evidence="2">
    <location>
        <begin position="804"/>
        <end position="819"/>
    </location>
</feature>
<dbReference type="STRING" id="418784.A0A2P7YZW8"/>
<keyword evidence="4" id="KW-1185">Reference proteome</keyword>
<dbReference type="GeneID" id="36564585"/>
<evidence type="ECO:0000313" key="3">
    <source>
        <dbReference type="EMBL" id="PSK41511.1"/>
    </source>
</evidence>
<feature type="coiled-coil region" evidence="1">
    <location>
        <begin position="449"/>
        <end position="502"/>
    </location>
</feature>
<dbReference type="Proteomes" id="UP000241107">
    <property type="component" value="Unassembled WGS sequence"/>
</dbReference>
<reference evidence="3 4" key="1">
    <citation type="submission" date="2018-03" db="EMBL/GenBank/DDBJ databases">
        <title>Candida pseudohaemulonii genome assembly and annotation.</title>
        <authorList>
            <person name="Munoz J.F."/>
            <person name="Gade L.G."/>
            <person name="Chow N.A."/>
            <person name="Litvintseva A.P."/>
            <person name="Loparev V.N."/>
            <person name="Cuomo C.A."/>
        </authorList>
    </citation>
    <scope>NUCLEOTIDE SEQUENCE [LARGE SCALE GENOMIC DNA]</scope>
    <source>
        <strain evidence="3 4">B12108</strain>
    </source>
</reference>
<feature type="region of interest" description="Disordered" evidence="2">
    <location>
        <begin position="419"/>
        <end position="441"/>
    </location>
</feature>
<feature type="region of interest" description="Disordered" evidence="2">
    <location>
        <begin position="286"/>
        <end position="306"/>
    </location>
</feature>
<evidence type="ECO:0000256" key="2">
    <source>
        <dbReference type="SAM" id="MobiDB-lite"/>
    </source>
</evidence>
<dbReference type="EMBL" id="PYFQ01000001">
    <property type="protein sequence ID" value="PSK41511.1"/>
    <property type="molecule type" value="Genomic_DNA"/>
</dbReference>
<gene>
    <name evidence="3" type="ORF">C7M61_001194</name>
</gene>
<protein>
    <submittedName>
        <fullName evidence="3">Uncharacterized protein</fullName>
    </submittedName>
</protein>
<feature type="compositionally biased region" description="Basic and acidic residues" evidence="2">
    <location>
        <begin position="823"/>
        <end position="835"/>
    </location>
</feature>
<comment type="caution">
    <text evidence="3">The sequence shown here is derived from an EMBL/GenBank/DDBJ whole genome shotgun (WGS) entry which is preliminary data.</text>
</comment>
<evidence type="ECO:0000313" key="4">
    <source>
        <dbReference type="Proteomes" id="UP000241107"/>
    </source>
</evidence>
<feature type="compositionally biased region" description="Basic and acidic residues" evidence="2">
    <location>
        <begin position="960"/>
        <end position="978"/>
    </location>
</feature>